<gene>
    <name evidence="1" type="ORF">PUN28_008373</name>
</gene>
<dbReference type="Proteomes" id="UP001430953">
    <property type="component" value="Unassembled WGS sequence"/>
</dbReference>
<protein>
    <submittedName>
        <fullName evidence="1">Uncharacterized protein</fullName>
    </submittedName>
</protein>
<organism evidence="1 2">
    <name type="scientific">Cardiocondyla obscurior</name>
    <dbReference type="NCBI Taxonomy" id="286306"/>
    <lineage>
        <taxon>Eukaryota</taxon>
        <taxon>Metazoa</taxon>
        <taxon>Ecdysozoa</taxon>
        <taxon>Arthropoda</taxon>
        <taxon>Hexapoda</taxon>
        <taxon>Insecta</taxon>
        <taxon>Pterygota</taxon>
        <taxon>Neoptera</taxon>
        <taxon>Endopterygota</taxon>
        <taxon>Hymenoptera</taxon>
        <taxon>Apocrita</taxon>
        <taxon>Aculeata</taxon>
        <taxon>Formicoidea</taxon>
        <taxon>Formicidae</taxon>
        <taxon>Myrmicinae</taxon>
        <taxon>Cardiocondyla</taxon>
    </lineage>
</organism>
<keyword evidence="2" id="KW-1185">Reference proteome</keyword>
<comment type="caution">
    <text evidence="1">The sequence shown here is derived from an EMBL/GenBank/DDBJ whole genome shotgun (WGS) entry which is preliminary data.</text>
</comment>
<accession>A0AAW2FXD8</accession>
<name>A0AAW2FXD8_9HYME</name>
<reference evidence="1 2" key="1">
    <citation type="submission" date="2023-03" db="EMBL/GenBank/DDBJ databases">
        <title>High recombination rates correlate with genetic variation in Cardiocondyla obscurior ants.</title>
        <authorList>
            <person name="Errbii M."/>
        </authorList>
    </citation>
    <scope>NUCLEOTIDE SEQUENCE [LARGE SCALE GENOMIC DNA]</scope>
    <source>
        <strain evidence="1">Alpha-2009</strain>
        <tissue evidence="1">Whole body</tissue>
    </source>
</reference>
<proteinExistence type="predicted"/>
<dbReference type="EMBL" id="JADYXP020000007">
    <property type="protein sequence ID" value="KAL0120639.1"/>
    <property type="molecule type" value="Genomic_DNA"/>
</dbReference>
<dbReference type="AlphaFoldDB" id="A0AAW2FXD8"/>
<sequence>MSFYEKEQAHRSAEPLLKEDVTFGIANEKCRLEWNENSKSIRSKIFFRHMHVLYGKWHFHFLIHPVYDIKVAFERWTTDLWAFERWATDLWAFERWATDLWAIERWATDLWALERWATDLWAIERWATDLWAFERWATDLWAIERWAIDLWAIERWAIDLWAFERWAFIRGQTNKNSLSVGV</sequence>
<evidence type="ECO:0000313" key="2">
    <source>
        <dbReference type="Proteomes" id="UP001430953"/>
    </source>
</evidence>
<evidence type="ECO:0000313" key="1">
    <source>
        <dbReference type="EMBL" id="KAL0120639.1"/>
    </source>
</evidence>